<dbReference type="RefSeq" id="WP_183775821.1">
    <property type="nucleotide sequence ID" value="NZ_JACIDK010000006.1"/>
</dbReference>
<proteinExistence type="predicted"/>
<accession>A0A840A677</accession>
<sequence>MSPTPLRSPVLAAWGAGVDSTGMLVELVERGEPVDQVLLAEVPEKPETVAFIPIFQAWLAERGVPSEIVRYVPKNFKNWPAYRTLTENLLTNGTLPGIAFGRGTCSQKWKAAPQHAWAKAWPPAIAAWAAGRKVIKLIGYDASPADERRYRAVQDLDDPLYEHRYPLREWGWTRADCARRIAAAGLPVPPKSACFFCTAARPEEIRALPRALLRQIVLIEARAAPRLRTVDGLWRKSVKGARGATPRPGSMTAFIRQERLLQAEEIDAIIALAPESLLRWQSAVAAAGAEPRPEMARWLTLFDAFAADPRRIDGDPGLYAGLVARP</sequence>
<reference evidence="1 2" key="1">
    <citation type="submission" date="2020-08" db="EMBL/GenBank/DDBJ databases">
        <title>Genomic Encyclopedia of Type Strains, Phase IV (KMG-IV): sequencing the most valuable type-strain genomes for metagenomic binning, comparative biology and taxonomic classification.</title>
        <authorList>
            <person name="Goeker M."/>
        </authorList>
    </citation>
    <scope>NUCLEOTIDE SEQUENCE [LARGE SCALE GENOMIC DNA]</scope>
    <source>
        <strain evidence="1 2">DSM 21793</strain>
    </source>
</reference>
<keyword evidence="2" id="KW-1185">Reference proteome</keyword>
<protein>
    <recommendedName>
        <fullName evidence="3">3'-phosphoadenosine 5'-phosphosulfate sulfotransferase (PAPS reductase)/FAD synthetase</fullName>
    </recommendedName>
</protein>
<evidence type="ECO:0008006" key="3">
    <source>
        <dbReference type="Google" id="ProtNLM"/>
    </source>
</evidence>
<dbReference type="EMBL" id="JACIDK010000006">
    <property type="protein sequence ID" value="MBB3892862.1"/>
    <property type="molecule type" value="Genomic_DNA"/>
</dbReference>
<name>A0A840A677_9CAUL</name>
<organism evidence="1 2">
    <name type="scientific">Phenylobacterium haematophilum</name>
    <dbReference type="NCBI Taxonomy" id="98513"/>
    <lineage>
        <taxon>Bacteria</taxon>
        <taxon>Pseudomonadati</taxon>
        <taxon>Pseudomonadota</taxon>
        <taxon>Alphaproteobacteria</taxon>
        <taxon>Caulobacterales</taxon>
        <taxon>Caulobacteraceae</taxon>
        <taxon>Phenylobacterium</taxon>
    </lineage>
</organism>
<gene>
    <name evidence="1" type="ORF">GGQ61_003600</name>
</gene>
<comment type="caution">
    <text evidence="1">The sequence shown here is derived from an EMBL/GenBank/DDBJ whole genome shotgun (WGS) entry which is preliminary data.</text>
</comment>
<dbReference type="SUPFAM" id="SSF52402">
    <property type="entry name" value="Adenine nucleotide alpha hydrolases-like"/>
    <property type="match status" value="1"/>
</dbReference>
<evidence type="ECO:0000313" key="1">
    <source>
        <dbReference type="EMBL" id="MBB3892862.1"/>
    </source>
</evidence>
<dbReference type="Proteomes" id="UP000530564">
    <property type="component" value="Unassembled WGS sequence"/>
</dbReference>
<evidence type="ECO:0000313" key="2">
    <source>
        <dbReference type="Proteomes" id="UP000530564"/>
    </source>
</evidence>
<dbReference type="AlphaFoldDB" id="A0A840A677"/>